<feature type="compositionally biased region" description="Acidic residues" evidence="13">
    <location>
        <begin position="584"/>
        <end position="596"/>
    </location>
</feature>
<feature type="compositionally biased region" description="Polar residues" evidence="13">
    <location>
        <begin position="15"/>
        <end position="27"/>
    </location>
</feature>
<feature type="region of interest" description="Disordered" evidence="13">
    <location>
        <begin position="568"/>
        <end position="599"/>
    </location>
</feature>
<evidence type="ECO:0000256" key="13">
    <source>
        <dbReference type="SAM" id="MobiDB-lite"/>
    </source>
</evidence>
<proteinExistence type="inferred from homology"/>
<evidence type="ECO:0000256" key="11">
    <source>
        <dbReference type="ARBA" id="ARBA00038089"/>
    </source>
</evidence>
<keyword evidence="9" id="KW-0804">Transcription</keyword>
<keyword evidence="7" id="KW-0805">Transcription regulation</keyword>
<dbReference type="GO" id="GO:0005634">
    <property type="term" value="C:nucleus"/>
    <property type="evidence" value="ECO:0007669"/>
    <property type="project" value="UniProtKB-SubCell"/>
</dbReference>
<keyword evidence="2" id="KW-0678">Repressor</keyword>
<keyword evidence="10" id="KW-0539">Nucleus</keyword>
<feature type="domain" description="C2H2-type" evidence="14">
    <location>
        <begin position="104"/>
        <end position="133"/>
    </location>
</feature>
<feature type="compositionally biased region" description="Basic and acidic residues" evidence="13">
    <location>
        <begin position="659"/>
        <end position="681"/>
    </location>
</feature>
<keyword evidence="6" id="KW-0862">Zinc</keyword>
<dbReference type="AlphaFoldDB" id="A0A427Y124"/>
<comment type="caution">
    <text evidence="15">The sequence shown here is derived from an EMBL/GenBank/DDBJ whole genome shotgun (WGS) entry which is preliminary data.</text>
</comment>
<dbReference type="SUPFAM" id="SSF57667">
    <property type="entry name" value="beta-beta-alpha zinc fingers"/>
    <property type="match status" value="1"/>
</dbReference>
<dbReference type="InterPro" id="IPR013087">
    <property type="entry name" value="Znf_C2H2_type"/>
</dbReference>
<dbReference type="PROSITE" id="PS50157">
    <property type="entry name" value="ZINC_FINGER_C2H2_2"/>
    <property type="match status" value="2"/>
</dbReference>
<feature type="region of interest" description="Disordered" evidence="13">
    <location>
        <begin position="641"/>
        <end position="717"/>
    </location>
</feature>
<dbReference type="PROSITE" id="PS00028">
    <property type="entry name" value="ZINC_FINGER_C2H2_1"/>
    <property type="match status" value="2"/>
</dbReference>
<dbReference type="STRING" id="105984.A0A427Y124"/>
<accession>A0A427Y124</accession>
<feature type="region of interest" description="Disordered" evidence="13">
    <location>
        <begin position="741"/>
        <end position="764"/>
    </location>
</feature>
<evidence type="ECO:0000256" key="3">
    <source>
        <dbReference type="ARBA" id="ARBA00022723"/>
    </source>
</evidence>
<evidence type="ECO:0000313" key="16">
    <source>
        <dbReference type="Proteomes" id="UP000279236"/>
    </source>
</evidence>
<dbReference type="RefSeq" id="XP_028478143.1">
    <property type="nucleotide sequence ID" value="XM_028621691.1"/>
</dbReference>
<evidence type="ECO:0000256" key="9">
    <source>
        <dbReference type="ARBA" id="ARBA00023163"/>
    </source>
</evidence>
<feature type="compositionally biased region" description="Low complexity" evidence="13">
    <location>
        <begin position="692"/>
        <end position="705"/>
    </location>
</feature>
<keyword evidence="3" id="KW-0479">Metal-binding</keyword>
<evidence type="ECO:0000256" key="8">
    <source>
        <dbReference type="ARBA" id="ARBA00023125"/>
    </source>
</evidence>
<protein>
    <recommendedName>
        <fullName evidence="14">C2H2-type domain-containing protein</fullName>
    </recommendedName>
</protein>
<keyword evidence="16" id="KW-1185">Reference proteome</keyword>
<organism evidence="15 16">
    <name type="scientific">Apiotrichum porosum</name>
    <dbReference type="NCBI Taxonomy" id="105984"/>
    <lineage>
        <taxon>Eukaryota</taxon>
        <taxon>Fungi</taxon>
        <taxon>Dikarya</taxon>
        <taxon>Basidiomycota</taxon>
        <taxon>Agaricomycotina</taxon>
        <taxon>Tremellomycetes</taxon>
        <taxon>Trichosporonales</taxon>
        <taxon>Trichosporonaceae</taxon>
        <taxon>Apiotrichum</taxon>
    </lineage>
</organism>
<gene>
    <name evidence="15" type="ORF">EHS24_006219</name>
</gene>
<dbReference type="FunFam" id="3.30.160.60:FF:001485">
    <property type="entry name" value="Krueppel-related zinc finger protein"/>
    <property type="match status" value="1"/>
</dbReference>
<feature type="compositionally biased region" description="Low complexity" evidence="13">
    <location>
        <begin position="198"/>
        <end position="211"/>
    </location>
</feature>
<evidence type="ECO:0000259" key="14">
    <source>
        <dbReference type="PROSITE" id="PS50157"/>
    </source>
</evidence>
<dbReference type="Gene3D" id="3.30.160.60">
    <property type="entry name" value="Classic Zinc Finger"/>
    <property type="match status" value="2"/>
</dbReference>
<name>A0A427Y124_9TREE</name>
<reference evidence="15 16" key="1">
    <citation type="submission" date="2018-11" db="EMBL/GenBank/DDBJ databases">
        <title>Genome sequence of Apiotrichum porosum DSM 27194.</title>
        <authorList>
            <person name="Aliyu H."/>
            <person name="Gorte O."/>
            <person name="Ochsenreither K."/>
        </authorList>
    </citation>
    <scope>NUCLEOTIDE SEQUENCE [LARGE SCALE GENOMIC DNA]</scope>
    <source>
        <strain evidence="15 16">DSM 27194</strain>
    </source>
</reference>
<evidence type="ECO:0000256" key="7">
    <source>
        <dbReference type="ARBA" id="ARBA00023015"/>
    </source>
</evidence>
<evidence type="ECO:0000256" key="5">
    <source>
        <dbReference type="ARBA" id="ARBA00022771"/>
    </source>
</evidence>
<dbReference type="Pfam" id="PF00096">
    <property type="entry name" value="zf-C2H2"/>
    <property type="match status" value="1"/>
</dbReference>
<dbReference type="OrthoDB" id="6155966at2759"/>
<dbReference type="GO" id="GO:0008270">
    <property type="term" value="F:zinc ion binding"/>
    <property type="evidence" value="ECO:0007669"/>
    <property type="project" value="UniProtKB-KW"/>
</dbReference>
<dbReference type="EMBL" id="RSCE01000003">
    <property type="protein sequence ID" value="RSH84695.1"/>
    <property type="molecule type" value="Genomic_DNA"/>
</dbReference>
<dbReference type="PANTHER" id="PTHR47257">
    <property type="entry name" value="PH-RESPONSE TRANSCRIPTION FACTOR PACC/RIM101"/>
    <property type="match status" value="1"/>
</dbReference>
<feature type="region of interest" description="Disordered" evidence="13">
    <location>
        <begin position="393"/>
        <end position="422"/>
    </location>
</feature>
<feature type="region of interest" description="Disordered" evidence="13">
    <location>
        <begin position="156"/>
        <end position="224"/>
    </location>
</feature>
<feature type="region of interest" description="Disordered" evidence="13">
    <location>
        <begin position="442"/>
        <end position="530"/>
    </location>
</feature>
<dbReference type="Proteomes" id="UP000279236">
    <property type="component" value="Unassembled WGS sequence"/>
</dbReference>
<evidence type="ECO:0000256" key="12">
    <source>
        <dbReference type="PROSITE-ProRule" id="PRU00042"/>
    </source>
</evidence>
<comment type="subcellular location">
    <subcellularLocation>
        <location evidence="1">Nucleus</location>
    </subcellularLocation>
</comment>
<evidence type="ECO:0000256" key="10">
    <source>
        <dbReference type="ARBA" id="ARBA00023242"/>
    </source>
</evidence>
<dbReference type="GeneID" id="39590762"/>
<evidence type="ECO:0000313" key="15">
    <source>
        <dbReference type="EMBL" id="RSH84695.1"/>
    </source>
</evidence>
<dbReference type="SMART" id="SM00355">
    <property type="entry name" value="ZnF_C2H2"/>
    <property type="match status" value="3"/>
</dbReference>
<evidence type="ECO:0000256" key="4">
    <source>
        <dbReference type="ARBA" id="ARBA00022737"/>
    </source>
</evidence>
<feature type="compositionally biased region" description="Basic and acidic residues" evidence="13">
    <location>
        <begin position="573"/>
        <end position="583"/>
    </location>
</feature>
<feature type="compositionally biased region" description="Low complexity" evidence="13">
    <location>
        <begin position="395"/>
        <end position="414"/>
    </location>
</feature>
<evidence type="ECO:0000256" key="1">
    <source>
        <dbReference type="ARBA" id="ARBA00004123"/>
    </source>
</evidence>
<feature type="domain" description="C2H2-type" evidence="14">
    <location>
        <begin position="134"/>
        <end position="161"/>
    </location>
</feature>
<evidence type="ECO:0000256" key="2">
    <source>
        <dbReference type="ARBA" id="ARBA00022491"/>
    </source>
</evidence>
<evidence type="ECO:0000256" key="6">
    <source>
        <dbReference type="ARBA" id="ARBA00022833"/>
    </source>
</evidence>
<sequence>MAAYPSLPTAYLHPPTTSRADSASSVEPLTPPSATSAATTRSPVTPGSGAEVERDELDADQQGQEPGIVCKWKDCSYSAPGPEELYTHLCESHIGRKSTNNLCLTCGWEGCGVKCVKRDHITSHLRVHTPLKPHPCSVCGKTFKRPQDLKKHERIHTQEHHQLHKLSKASTSTDPEFNSRYPTRDDHLAAPNRSPQYSLSPGSSPHHPTSPFDNAHLLGLPGTHTSSTSPVALAALHKKQHEELVAHQQRELFALQQLAYQQQQSSAYAAQLANEALGAKGMKRGNEDAFDSFVEDMKKRKMEPVYDIDMISRLNALIPPGLTQGIPPLPSLPTGGYPNQMSAFSYPSLPNIHLQTPSGVPPMPIPDIRTEADLALFNQFMVSLGREATALPMESSLSSNTSTSASRNSLSPLSENSPIEDLFNPSELASLGLAGMPGIPTTNSSPSIAASMPPGGSGVSLGSLYPSLDGLDNGRPRAASVSESHEPMRRPIAGLPRTGSTSGPAARPQAYGNGYGQYPPLPNDWATQPSEQNYASFDSLGRSRPSVPSATLASRDFYKRTYRHIAPLGAAPKARESAERTGADEEDEEEDSDSADEQPRIPVHALLADGDPSLKLPAIGSIGNGDGKSTILPPLRLAAAPVGSGRRTVSPARHPPVKRHTDEQLIHGVKRLELDDRRRGESPATSVDGTVSSASSRPSTATPRSQPGARDQTADVRRRHAALIRAWLVAVNLEFKRQQLASKEKSEWASNSPSGRLGVAEIAA</sequence>
<feature type="region of interest" description="Disordered" evidence="13">
    <location>
        <begin position="1"/>
        <end position="54"/>
    </location>
</feature>
<feature type="compositionally biased region" description="Low complexity" evidence="13">
    <location>
        <begin position="32"/>
        <end position="46"/>
    </location>
</feature>
<keyword evidence="8" id="KW-0238">DNA-binding</keyword>
<dbReference type="PANTHER" id="PTHR47257:SF1">
    <property type="entry name" value="PH-RESPONSE TRANSCRIPTION FACTOR PACC_RIM101"/>
    <property type="match status" value="1"/>
</dbReference>
<dbReference type="InterPro" id="IPR036236">
    <property type="entry name" value="Znf_C2H2_sf"/>
</dbReference>
<comment type="similarity">
    <text evidence="11">Belongs to the pacC/RIM101 family.</text>
</comment>
<dbReference type="InterPro" id="IPR050806">
    <property type="entry name" value="pacC/RIM101"/>
</dbReference>
<dbReference type="GO" id="GO:0003677">
    <property type="term" value="F:DNA binding"/>
    <property type="evidence" value="ECO:0007669"/>
    <property type="project" value="UniProtKB-KW"/>
</dbReference>
<keyword evidence="4" id="KW-0677">Repeat</keyword>
<dbReference type="GO" id="GO:0045944">
    <property type="term" value="P:positive regulation of transcription by RNA polymerase II"/>
    <property type="evidence" value="ECO:0007669"/>
    <property type="project" value="TreeGrafter"/>
</dbReference>
<keyword evidence="5 12" id="KW-0863">Zinc-finger</keyword>